<evidence type="ECO:0000256" key="2">
    <source>
        <dbReference type="ARBA" id="ARBA00022692"/>
    </source>
</evidence>
<feature type="transmembrane region" description="Helical" evidence="7">
    <location>
        <begin position="180"/>
        <end position="199"/>
    </location>
</feature>
<feature type="non-terminal residue" evidence="9">
    <location>
        <position position="1"/>
    </location>
</feature>
<evidence type="ECO:0000256" key="7">
    <source>
        <dbReference type="SAM" id="Phobius"/>
    </source>
</evidence>
<feature type="compositionally biased region" description="Basic and acidic residues" evidence="6">
    <location>
        <begin position="1041"/>
        <end position="1060"/>
    </location>
</feature>
<evidence type="ECO:0000313" key="9">
    <source>
        <dbReference type="EMBL" id="KAF5903726.1"/>
    </source>
</evidence>
<dbReference type="InterPro" id="IPR018045">
    <property type="entry name" value="S04_transporter_CS"/>
</dbReference>
<comment type="caution">
    <text evidence="9">The sequence shown here is derived from an EMBL/GenBank/DDBJ whole genome shotgun (WGS) entry which is preliminary data.</text>
</comment>
<evidence type="ECO:0000256" key="5">
    <source>
        <dbReference type="SAM" id="Coils"/>
    </source>
</evidence>
<dbReference type="PROSITE" id="PS01130">
    <property type="entry name" value="SLC26A"/>
    <property type="match status" value="1"/>
</dbReference>
<dbReference type="InterPro" id="IPR036513">
    <property type="entry name" value="STAS_dom_sf"/>
</dbReference>
<feature type="region of interest" description="Disordered" evidence="6">
    <location>
        <begin position="1041"/>
        <end position="1115"/>
    </location>
</feature>
<feature type="transmembrane region" description="Helical" evidence="7">
    <location>
        <begin position="61"/>
        <end position="83"/>
    </location>
</feature>
<dbReference type="EMBL" id="QNUK01000069">
    <property type="protein sequence ID" value="KAF5903726.1"/>
    <property type="molecule type" value="Genomic_DNA"/>
</dbReference>
<feature type="transmembrane region" description="Helical" evidence="7">
    <location>
        <begin position="425"/>
        <end position="455"/>
    </location>
</feature>
<dbReference type="NCBIfam" id="TIGR00815">
    <property type="entry name" value="sulP"/>
    <property type="match status" value="1"/>
</dbReference>
<dbReference type="InterPro" id="IPR011547">
    <property type="entry name" value="SLC26A/SulP_dom"/>
</dbReference>
<comment type="subcellular location">
    <subcellularLocation>
        <location evidence="1">Membrane</location>
        <topology evidence="1">Multi-pass membrane protein</topology>
    </subcellularLocation>
</comment>
<evidence type="ECO:0000259" key="8">
    <source>
        <dbReference type="Pfam" id="PF00916"/>
    </source>
</evidence>
<dbReference type="PANTHER" id="PTHR11814">
    <property type="entry name" value="SULFATE TRANSPORTER"/>
    <property type="match status" value="1"/>
</dbReference>
<feature type="transmembrane region" description="Helical" evidence="7">
    <location>
        <begin position="476"/>
        <end position="504"/>
    </location>
</feature>
<evidence type="ECO:0000313" key="10">
    <source>
        <dbReference type="Proteomes" id="UP000727407"/>
    </source>
</evidence>
<feature type="compositionally biased region" description="Polar residues" evidence="6">
    <location>
        <begin position="1075"/>
        <end position="1091"/>
    </location>
</feature>
<feature type="compositionally biased region" description="Low complexity" evidence="6">
    <location>
        <begin position="1092"/>
        <end position="1108"/>
    </location>
</feature>
<dbReference type="AlphaFoldDB" id="A0A8J4UCM2"/>
<evidence type="ECO:0000256" key="4">
    <source>
        <dbReference type="ARBA" id="ARBA00023136"/>
    </source>
</evidence>
<organism evidence="9 10">
    <name type="scientific">Clarias magur</name>
    <name type="common">Asian catfish</name>
    <name type="synonym">Macropteronotus magur</name>
    <dbReference type="NCBI Taxonomy" id="1594786"/>
    <lineage>
        <taxon>Eukaryota</taxon>
        <taxon>Metazoa</taxon>
        <taxon>Chordata</taxon>
        <taxon>Craniata</taxon>
        <taxon>Vertebrata</taxon>
        <taxon>Euteleostomi</taxon>
        <taxon>Actinopterygii</taxon>
        <taxon>Neopterygii</taxon>
        <taxon>Teleostei</taxon>
        <taxon>Ostariophysi</taxon>
        <taxon>Siluriformes</taxon>
        <taxon>Clariidae</taxon>
        <taxon>Clarias</taxon>
    </lineage>
</organism>
<dbReference type="Pfam" id="PF03999">
    <property type="entry name" value="MAP65_ASE1"/>
    <property type="match status" value="1"/>
</dbReference>
<feature type="transmembrane region" description="Helical" evidence="7">
    <location>
        <begin position="219"/>
        <end position="237"/>
    </location>
</feature>
<dbReference type="GO" id="GO:0008271">
    <property type="term" value="F:secondary active sulfate transmembrane transporter activity"/>
    <property type="evidence" value="ECO:0007669"/>
    <property type="project" value="InterPro"/>
</dbReference>
<feature type="transmembrane region" description="Helical" evidence="7">
    <location>
        <begin position="381"/>
        <end position="405"/>
    </location>
</feature>
<sequence>MEDEKPQYPLERKFQQKKGPVEIIRTKLRQQLSCSLPKVKQTLADFFPFVRWLPKYKFKEYVWGDVMSGLIVGVILVPQAIAYCLLAGLEPIYGLYTSFYANIIYFFLGTSRHVSVGIFSLMSLMVGQVVDREVYLAGFDLSEDSKQSSMQTGWNGTEDNQDTAVNLTIGAFSMECGKECYAISIATALTFLAGVYQVLMAVFRLGFVSVYLSAPMLDGFATGASCTILTVQAKYLVGLKIPRHQGYGTVVMTWINIFKNIHKTNFCDMITSAICITVLLAGKELQDRYKDRLKIPLPTELVVVALATVVSHYADLNSQYNSSISGAIPTGFIPPKVPDFELVPRVAADAIPLAIISFAFTVSLSEMFAKKHGYTVRPNQEMIAIGFCNIIPSFFHSFTTSAALAKTMVKESTGCRTQVSSVVSAFVVLLVLLFLAPFFYSLQKCVLACIIIVSLKGALRKFRDFPRLWRLSRIDAIVWMVTMFSSALISVEIGLMVGVVFSMICVLVQTQRPKASLLGQIEDTNHYEDMDDYDHLVIIPKVKIFRFQAPLYYANKDFFLKSLFKAVELEPFLEKNRRRKLEKKAKARTAKQTDNENGDGNATGLLLEALASSLVTGINHAMARLVDIWDSIGIMEDQRIERMQTVKKHIEDLLKDMITEEESLRHRIKTSIITTQKQLEKLCLELSMEPYKLEEDLTVLQMEKNLRCRLDTLLKEKNDRLKELSDLMQQDEELCVTLCATPYYIPTGSLPSLTQMQELREHIKQLSEEKENRVKVFSGLRENIRNLMDEMGHEPETSLERESVCPDADIFLLTHENIKALKLLLSQLEMKKDSMISSRDKLKDRATSLWNRLSCPDEGAEEFKQEPLNTLCDDIRRWQGVVDRLELLQRTKLEEVIDKVRQELVVFWDKCMFGPEQREPFNIHFCDANYTEELLSLHDCELLKVKEFYEKARPLLENIEKWERNWALFQDFERKAADPNRFSNRGGALLKESKDRAKVQKLLPKLEEDLKCRVETWEKDQGSQFLMRGERVMEYISKQWEEHRSQKDKEKNDRISKKADSTQFKTPSKRPHGAANSSVTPSKIRKTPNQPSLRSTTLSSTSSSVSSTFLCVPGKPPLSAKQRVKTFETSSATRTPLQEFNSDNKLTSITYSDFT</sequence>
<dbReference type="Proteomes" id="UP000727407">
    <property type="component" value="Unassembled WGS sequence"/>
</dbReference>
<feature type="domain" description="SLC26A/SulP transporter" evidence="8">
    <location>
        <begin position="63"/>
        <end position="482"/>
    </location>
</feature>
<protein>
    <submittedName>
        <fullName evidence="9">Sulfate transporter-like</fullName>
    </submittedName>
</protein>
<proteinExistence type="predicted"/>
<keyword evidence="10" id="KW-1185">Reference proteome</keyword>
<gene>
    <name evidence="9" type="primary">slc26a1</name>
    <name evidence="9" type="ORF">DAT39_006531</name>
</gene>
<evidence type="ECO:0000256" key="3">
    <source>
        <dbReference type="ARBA" id="ARBA00022989"/>
    </source>
</evidence>
<keyword evidence="3 7" id="KW-1133">Transmembrane helix</keyword>
<evidence type="ECO:0000256" key="1">
    <source>
        <dbReference type="ARBA" id="ARBA00004141"/>
    </source>
</evidence>
<evidence type="ECO:0000256" key="6">
    <source>
        <dbReference type="SAM" id="MobiDB-lite"/>
    </source>
</evidence>
<keyword evidence="2 7" id="KW-0812">Transmembrane</keyword>
<dbReference type="InterPro" id="IPR001902">
    <property type="entry name" value="SLC26A/SulP_fam"/>
</dbReference>
<name>A0A8J4UCM2_CLAMG</name>
<reference evidence="9" key="1">
    <citation type="submission" date="2020-07" db="EMBL/GenBank/DDBJ databases">
        <title>Clarias magur genome sequencing, assembly and annotation.</title>
        <authorList>
            <person name="Kushwaha B."/>
            <person name="Kumar R."/>
            <person name="Das P."/>
            <person name="Joshi C.G."/>
            <person name="Kumar D."/>
            <person name="Nagpure N.S."/>
            <person name="Pandey M."/>
            <person name="Agarwal S."/>
            <person name="Srivastava S."/>
            <person name="Singh M."/>
            <person name="Sahoo L."/>
            <person name="Jayasankar P."/>
            <person name="Meher P.K."/>
            <person name="Koringa P.G."/>
            <person name="Iquebal M.A."/>
            <person name="Das S.P."/>
            <person name="Bit A."/>
            <person name="Patnaik S."/>
            <person name="Patel N."/>
            <person name="Shah T.M."/>
            <person name="Hinsu A."/>
            <person name="Jena J.K."/>
        </authorList>
    </citation>
    <scope>NUCLEOTIDE SEQUENCE</scope>
    <source>
        <strain evidence="9">CIFAMagur01</strain>
        <tissue evidence="9">Testis</tissue>
    </source>
</reference>
<feature type="coiled-coil region" evidence="5">
    <location>
        <begin position="710"/>
        <end position="776"/>
    </location>
</feature>
<dbReference type="Pfam" id="PF00916">
    <property type="entry name" value="Sulfate_transp"/>
    <property type="match status" value="1"/>
</dbReference>
<dbReference type="Gene3D" id="3.30.750.24">
    <property type="entry name" value="STAS domain"/>
    <property type="match status" value="1"/>
</dbReference>
<keyword evidence="5" id="KW-0175">Coiled coil</keyword>
<dbReference type="GO" id="GO:0016020">
    <property type="term" value="C:membrane"/>
    <property type="evidence" value="ECO:0007669"/>
    <property type="project" value="UniProtKB-SubCell"/>
</dbReference>
<dbReference type="OrthoDB" id="288203at2759"/>
<dbReference type="Gene3D" id="1.20.58.1520">
    <property type="match status" value="1"/>
</dbReference>
<keyword evidence="4 7" id="KW-0472">Membrane</keyword>
<accession>A0A8J4UCM2</accession>